<reference evidence="2 3" key="1">
    <citation type="submission" date="2019-02" db="EMBL/GenBank/DDBJ databases">
        <title>Genomic Encyclopedia of Archaeal and Bacterial Type Strains, Phase II (KMG-II): from individual species to whole genera.</title>
        <authorList>
            <person name="Goeker M."/>
        </authorList>
    </citation>
    <scope>NUCLEOTIDE SEQUENCE [LARGE SCALE GENOMIC DNA]</scope>
    <source>
        <strain evidence="2 3">DSM 21411</strain>
    </source>
</reference>
<organism evidence="2 3">
    <name type="scientific">Cecembia calidifontis</name>
    <dbReference type="NCBI Taxonomy" id="1187080"/>
    <lineage>
        <taxon>Bacteria</taxon>
        <taxon>Pseudomonadati</taxon>
        <taxon>Bacteroidota</taxon>
        <taxon>Cytophagia</taxon>
        <taxon>Cytophagales</taxon>
        <taxon>Cyclobacteriaceae</taxon>
        <taxon>Cecembia</taxon>
    </lineage>
</organism>
<dbReference type="Pfam" id="PF14321">
    <property type="entry name" value="DUF4382"/>
    <property type="match status" value="1"/>
</dbReference>
<dbReference type="AlphaFoldDB" id="A0A4Q7P8R2"/>
<proteinExistence type="predicted"/>
<evidence type="ECO:0000313" key="3">
    <source>
        <dbReference type="Proteomes" id="UP000292209"/>
    </source>
</evidence>
<protein>
    <submittedName>
        <fullName evidence="2">Uncharacterized protein DUF4382</fullName>
    </submittedName>
</protein>
<keyword evidence="3" id="KW-1185">Reference proteome</keyword>
<evidence type="ECO:0000259" key="1">
    <source>
        <dbReference type="Pfam" id="PF14321"/>
    </source>
</evidence>
<sequence length="265" mass="29075">MIFLLFLFCCFSCATEDLNRSNGLVNVFIIGSPGEFDEIWLEILGAEVKTTGGRGTDNTIPVFLPNTQTDKRVNVGALTASSQFLVGRGEFSEGNILEIKLLLGDDNFIIVGNQRIPLLFNSEQAKEPILLVNYAIRGGISHDIFLDFDAFSSFQISGGLEPMIALDPEIRPFLSLNTGRASGSISPANQRVAIVTVDENDILWSTTSSQAPSGNFSLRGLEAGKLYRTFILPFNPAYLPDTLDSVRVNVIQNRQLGTINLRLRN</sequence>
<dbReference type="EMBL" id="SGXG01000001">
    <property type="protein sequence ID" value="RZS95870.1"/>
    <property type="molecule type" value="Genomic_DNA"/>
</dbReference>
<dbReference type="InterPro" id="IPR025491">
    <property type="entry name" value="DUF4382"/>
</dbReference>
<name>A0A4Q7P8R2_9BACT</name>
<comment type="caution">
    <text evidence="2">The sequence shown here is derived from an EMBL/GenBank/DDBJ whole genome shotgun (WGS) entry which is preliminary data.</text>
</comment>
<feature type="domain" description="DUF4382" evidence="1">
    <location>
        <begin position="22"/>
        <end position="156"/>
    </location>
</feature>
<gene>
    <name evidence="2" type="ORF">BC751_1420</name>
</gene>
<evidence type="ECO:0000313" key="2">
    <source>
        <dbReference type="EMBL" id="RZS95870.1"/>
    </source>
</evidence>
<accession>A0A4Q7P8R2</accession>
<dbReference type="Proteomes" id="UP000292209">
    <property type="component" value="Unassembled WGS sequence"/>
</dbReference>